<accession>W4Q7V3</accession>
<evidence type="ECO:0000259" key="4">
    <source>
        <dbReference type="Pfam" id="PF00370"/>
    </source>
</evidence>
<sequence length="113" mass="12207">MTKNYVLGLDIGTTSAKAVLFQKNGRVVSENENAYPVYHPNPSWVEQDPVEIEKAALSAIAGAVQKSGINKEDILCVGISSAMHSLICINEQHEAISPSITWQMAAVLTRPTV</sequence>
<organism evidence="5 6">
    <name type="scientific">Halalkalibacter wakoensis JCM 9140</name>
    <dbReference type="NCBI Taxonomy" id="1236970"/>
    <lineage>
        <taxon>Bacteria</taxon>
        <taxon>Bacillati</taxon>
        <taxon>Bacillota</taxon>
        <taxon>Bacilli</taxon>
        <taxon>Bacillales</taxon>
        <taxon>Bacillaceae</taxon>
        <taxon>Halalkalibacter</taxon>
    </lineage>
</organism>
<dbReference type="PANTHER" id="PTHR43095:SF2">
    <property type="entry name" value="GLUCONOKINASE"/>
    <property type="match status" value="1"/>
</dbReference>
<proteinExistence type="inferred from homology"/>
<evidence type="ECO:0000256" key="3">
    <source>
        <dbReference type="ARBA" id="ARBA00022777"/>
    </source>
</evidence>
<keyword evidence="6" id="KW-1185">Reference proteome</keyword>
<keyword evidence="3 5" id="KW-0418">Kinase</keyword>
<dbReference type="STRING" id="1236970.JCM9140_4368"/>
<dbReference type="GO" id="GO:0005975">
    <property type="term" value="P:carbohydrate metabolic process"/>
    <property type="evidence" value="ECO:0007669"/>
    <property type="project" value="InterPro"/>
</dbReference>
<feature type="domain" description="Carbohydrate kinase FGGY N-terminal" evidence="4">
    <location>
        <begin position="5"/>
        <end position="103"/>
    </location>
</feature>
<dbReference type="AlphaFoldDB" id="W4Q7V3"/>
<dbReference type="GO" id="GO:0016301">
    <property type="term" value="F:kinase activity"/>
    <property type="evidence" value="ECO:0007669"/>
    <property type="project" value="UniProtKB-KW"/>
</dbReference>
<evidence type="ECO:0000256" key="1">
    <source>
        <dbReference type="ARBA" id="ARBA00009156"/>
    </source>
</evidence>
<dbReference type="InterPro" id="IPR018484">
    <property type="entry name" value="FGGY_N"/>
</dbReference>
<dbReference type="Proteomes" id="UP000018890">
    <property type="component" value="Unassembled WGS sequence"/>
</dbReference>
<comment type="caution">
    <text evidence="5">The sequence shown here is derived from an EMBL/GenBank/DDBJ whole genome shotgun (WGS) entry which is preliminary data.</text>
</comment>
<gene>
    <name evidence="5" type="ORF">JCM9140_4368</name>
</gene>
<protein>
    <submittedName>
        <fullName evidence="5">Gluconate kinase</fullName>
    </submittedName>
</protein>
<evidence type="ECO:0000313" key="5">
    <source>
        <dbReference type="EMBL" id="GAE28161.1"/>
    </source>
</evidence>
<dbReference type="Gene3D" id="3.30.420.40">
    <property type="match status" value="1"/>
</dbReference>
<name>W4Q7V3_9BACI</name>
<comment type="similarity">
    <text evidence="1">Belongs to the FGGY kinase family.</text>
</comment>
<dbReference type="InterPro" id="IPR043129">
    <property type="entry name" value="ATPase_NBD"/>
</dbReference>
<evidence type="ECO:0000313" key="6">
    <source>
        <dbReference type="Proteomes" id="UP000018890"/>
    </source>
</evidence>
<dbReference type="EMBL" id="BAUT01000085">
    <property type="protein sequence ID" value="GAE28161.1"/>
    <property type="molecule type" value="Genomic_DNA"/>
</dbReference>
<keyword evidence="2" id="KW-0808">Transferase</keyword>
<dbReference type="Pfam" id="PF00370">
    <property type="entry name" value="FGGY_N"/>
    <property type="match status" value="1"/>
</dbReference>
<dbReference type="InterPro" id="IPR050406">
    <property type="entry name" value="FGGY_Carb_Kinase"/>
</dbReference>
<dbReference type="PANTHER" id="PTHR43095">
    <property type="entry name" value="SUGAR KINASE"/>
    <property type="match status" value="1"/>
</dbReference>
<evidence type="ECO:0000256" key="2">
    <source>
        <dbReference type="ARBA" id="ARBA00022679"/>
    </source>
</evidence>
<dbReference type="SUPFAM" id="SSF53067">
    <property type="entry name" value="Actin-like ATPase domain"/>
    <property type="match status" value="1"/>
</dbReference>
<reference evidence="5" key="1">
    <citation type="journal article" date="2014" name="Genome Announc.">
        <title>Draft Genome Sequences of Three Alkaliphilic Bacillus Strains, Bacillus wakoensis JCM 9140T, Bacillus akibai JCM 9157T, and Bacillus hemicellulosilyticus JCM 9152T.</title>
        <authorList>
            <person name="Yuki M."/>
            <person name="Oshima K."/>
            <person name="Suda W."/>
            <person name="Oshida Y."/>
            <person name="Kitamura K."/>
            <person name="Iida T."/>
            <person name="Hattori M."/>
            <person name="Ohkuma M."/>
        </authorList>
    </citation>
    <scope>NUCLEOTIDE SEQUENCE [LARGE SCALE GENOMIC DNA]</scope>
    <source>
        <strain evidence="5">JCM 9140</strain>
    </source>
</reference>